<sequence length="100" mass="11388">MDGASLEVPSESSAVYKTGLFPPPQTATQKTWMYISSETSGRKIYARLCYLHVTDQTSEFSSLLGNSCSLQSDLKNYKQQRETLEEETKQQHLNHQSCRH</sequence>
<protein>
    <submittedName>
        <fullName evidence="2">Uncharacterized protein</fullName>
    </submittedName>
</protein>
<comment type="caution">
    <text evidence="2">The sequence shown here is derived from an EMBL/GenBank/DDBJ whole genome shotgun (WGS) entry which is preliminary data.</text>
</comment>
<organism evidence="2 3">
    <name type="scientific">Characodon lateralis</name>
    <dbReference type="NCBI Taxonomy" id="208331"/>
    <lineage>
        <taxon>Eukaryota</taxon>
        <taxon>Metazoa</taxon>
        <taxon>Chordata</taxon>
        <taxon>Craniata</taxon>
        <taxon>Vertebrata</taxon>
        <taxon>Euteleostomi</taxon>
        <taxon>Actinopterygii</taxon>
        <taxon>Neopterygii</taxon>
        <taxon>Teleostei</taxon>
        <taxon>Neoteleostei</taxon>
        <taxon>Acanthomorphata</taxon>
        <taxon>Ovalentaria</taxon>
        <taxon>Atherinomorphae</taxon>
        <taxon>Cyprinodontiformes</taxon>
        <taxon>Goodeidae</taxon>
        <taxon>Characodon</taxon>
    </lineage>
</organism>
<evidence type="ECO:0000256" key="1">
    <source>
        <dbReference type="SAM" id="MobiDB-lite"/>
    </source>
</evidence>
<name>A0ABU7ETF8_9TELE</name>
<feature type="compositionally biased region" description="Basic and acidic residues" evidence="1">
    <location>
        <begin position="81"/>
        <end position="90"/>
    </location>
</feature>
<feature type="region of interest" description="Disordered" evidence="1">
    <location>
        <begin position="1"/>
        <end position="20"/>
    </location>
</feature>
<feature type="region of interest" description="Disordered" evidence="1">
    <location>
        <begin position="81"/>
        <end position="100"/>
    </location>
</feature>
<feature type="compositionally biased region" description="Polar residues" evidence="1">
    <location>
        <begin position="91"/>
        <end position="100"/>
    </location>
</feature>
<evidence type="ECO:0000313" key="2">
    <source>
        <dbReference type="EMBL" id="MED6289573.1"/>
    </source>
</evidence>
<dbReference type="Proteomes" id="UP001352852">
    <property type="component" value="Unassembled WGS sequence"/>
</dbReference>
<gene>
    <name evidence="2" type="ORF">CHARACLAT_004211</name>
</gene>
<dbReference type="EMBL" id="JAHUTJ010065769">
    <property type="protein sequence ID" value="MED6289573.1"/>
    <property type="molecule type" value="Genomic_DNA"/>
</dbReference>
<proteinExistence type="predicted"/>
<reference evidence="2 3" key="1">
    <citation type="submission" date="2021-06" db="EMBL/GenBank/DDBJ databases">
        <authorList>
            <person name="Palmer J.M."/>
        </authorList>
    </citation>
    <scope>NUCLEOTIDE SEQUENCE [LARGE SCALE GENOMIC DNA]</scope>
    <source>
        <strain evidence="2 3">CL_MEX2019</strain>
        <tissue evidence="2">Muscle</tissue>
    </source>
</reference>
<keyword evidence="3" id="KW-1185">Reference proteome</keyword>
<accession>A0ABU7ETF8</accession>
<evidence type="ECO:0000313" key="3">
    <source>
        <dbReference type="Proteomes" id="UP001352852"/>
    </source>
</evidence>